<dbReference type="Proteomes" id="UP000199119">
    <property type="component" value="Unassembled WGS sequence"/>
</dbReference>
<dbReference type="SMART" id="SM00052">
    <property type="entry name" value="EAL"/>
    <property type="match status" value="1"/>
</dbReference>
<dbReference type="InterPro" id="IPR035919">
    <property type="entry name" value="EAL_sf"/>
</dbReference>
<dbReference type="CDD" id="cd01949">
    <property type="entry name" value="GGDEF"/>
    <property type="match status" value="1"/>
</dbReference>
<dbReference type="SMART" id="SM00091">
    <property type="entry name" value="PAS"/>
    <property type="match status" value="1"/>
</dbReference>
<dbReference type="Pfam" id="PF00989">
    <property type="entry name" value="PAS"/>
    <property type="match status" value="1"/>
</dbReference>
<evidence type="ECO:0000259" key="4">
    <source>
        <dbReference type="PROSITE" id="PS50883"/>
    </source>
</evidence>
<dbReference type="SUPFAM" id="SSF55073">
    <property type="entry name" value="Nucleotide cyclase"/>
    <property type="match status" value="1"/>
</dbReference>
<feature type="region of interest" description="Disordered" evidence="1">
    <location>
        <begin position="1"/>
        <end position="24"/>
    </location>
</feature>
<dbReference type="Pfam" id="PF05228">
    <property type="entry name" value="CHASE4"/>
    <property type="match status" value="1"/>
</dbReference>
<reference evidence="7" key="1">
    <citation type="submission" date="2016-10" db="EMBL/GenBank/DDBJ databases">
        <authorList>
            <person name="Varghese N."/>
            <person name="Submissions S."/>
        </authorList>
    </citation>
    <scope>NUCLEOTIDE SEQUENCE [LARGE SCALE GENOMIC DNA]</scope>
    <source>
        <strain evidence="7">DSM 27981</strain>
    </source>
</reference>
<keyword evidence="2" id="KW-0812">Transmembrane</keyword>
<evidence type="ECO:0000259" key="5">
    <source>
        <dbReference type="PROSITE" id="PS50887"/>
    </source>
</evidence>
<dbReference type="InterPro" id="IPR043128">
    <property type="entry name" value="Rev_trsase/Diguanyl_cyclase"/>
</dbReference>
<dbReference type="STRING" id="1177982.SAMN04489711_12147"/>
<dbReference type="NCBIfam" id="TIGR00254">
    <property type="entry name" value="GGDEF"/>
    <property type="match status" value="1"/>
</dbReference>
<dbReference type="GO" id="GO:0006355">
    <property type="term" value="P:regulation of DNA-templated transcription"/>
    <property type="evidence" value="ECO:0007669"/>
    <property type="project" value="InterPro"/>
</dbReference>
<evidence type="ECO:0000259" key="3">
    <source>
        <dbReference type="PROSITE" id="PS50112"/>
    </source>
</evidence>
<evidence type="ECO:0000256" key="2">
    <source>
        <dbReference type="SAM" id="Phobius"/>
    </source>
</evidence>
<dbReference type="InterPro" id="IPR007892">
    <property type="entry name" value="CHASE4"/>
</dbReference>
<evidence type="ECO:0000313" key="7">
    <source>
        <dbReference type="Proteomes" id="UP000199119"/>
    </source>
</evidence>
<organism evidence="6 7">
    <name type="scientific">Paracidovorax wautersii</name>
    <dbReference type="NCBI Taxonomy" id="1177982"/>
    <lineage>
        <taxon>Bacteria</taxon>
        <taxon>Pseudomonadati</taxon>
        <taxon>Pseudomonadota</taxon>
        <taxon>Betaproteobacteria</taxon>
        <taxon>Burkholderiales</taxon>
        <taxon>Comamonadaceae</taxon>
        <taxon>Paracidovorax</taxon>
    </lineage>
</organism>
<feature type="transmembrane region" description="Helical" evidence="2">
    <location>
        <begin position="30"/>
        <end position="54"/>
    </location>
</feature>
<evidence type="ECO:0000256" key="1">
    <source>
        <dbReference type="SAM" id="MobiDB-lite"/>
    </source>
</evidence>
<dbReference type="PROSITE" id="PS50887">
    <property type="entry name" value="GGDEF"/>
    <property type="match status" value="1"/>
</dbReference>
<dbReference type="InterPro" id="IPR035965">
    <property type="entry name" value="PAS-like_dom_sf"/>
</dbReference>
<dbReference type="SUPFAM" id="SSF55785">
    <property type="entry name" value="PYP-like sensor domain (PAS domain)"/>
    <property type="match status" value="1"/>
</dbReference>
<feature type="transmembrane region" description="Helical" evidence="2">
    <location>
        <begin position="273"/>
        <end position="291"/>
    </location>
</feature>
<dbReference type="InterPro" id="IPR000160">
    <property type="entry name" value="GGDEF_dom"/>
</dbReference>
<dbReference type="PROSITE" id="PS50112">
    <property type="entry name" value="PAS"/>
    <property type="match status" value="1"/>
</dbReference>
<sequence>MRPARPAPALCLSMNDTAPSPRAPSRRERALLRSLLPAIWAMLVLVGLGGYLLVTNALSQDADVLERSRLFIARSLGQQRDEVGRNIINYSKWGEAYRHLHLKVDKFWADEQRNVGDIPFDLYGYNGVWVVNGASRTVYGVIDGRATEQPLTDWLQGDVAGLVAAARRPGLEDGSEVRAMEVGGEPAIVAAATITQGWDATVPVAPGPPSVMIFVTVLDPARLAQLSQTYGLPALTASRQPLAGYESMPLLDSGIQLNWHPPQPGRDLLRKTLPVFAGGVLLLLGVLFLLLRNALASARQIDAQLLALRTSQAELQGSERRFRDMAETSSDWLWEVDAAGRLTYLSDRFTQVTGHGRGEWLGRPLAELLRPEGAQALQPWLEGADEQVTQATQAAGEGTGREAADPARRGTLLCHTEDRSGQTRICRITARPIGGGQGFRGTATDLTDEWRAQARVRHLSLHDALTGLPNRRQLQQCLRTLLEPAGEAPRPLMLLCLDLDRFKPINDALGHAMGDRVLQEVARRLQAQLGPGDMAVRLGGDEFVLVLPGAAQPGDIDRRCAGVVAALGEPFALGGPPVFIGTSIGAALAPQHACAADELLRKGDIALYDAKAAGRNTWRCYTDAMDRQVTARLQLEQELRAALRTGQLRLHYQPCYALGDGALRNLEALVRWQHPARGLLLPEAFLPLAQEAGLIRPLGEWVIATACRDAAGWPAEVRVSVNLSAGQFGGSGPEGRGRDLPAVVARALEASGLPPYRLELEINEGILLAHGSDAMLTLGALKRQGVRLTLCDFGSGFSSLAYLRHLLPDGIKIGRGFIAQLPERPQDQAIVQAVSGLARSLGLSVRAEGVETQAQLDCLMRQPCDEVQGFHFSAALPVDQLEPLWAARGAA</sequence>
<keyword evidence="7" id="KW-1185">Reference proteome</keyword>
<dbReference type="Gene3D" id="3.30.450.20">
    <property type="entry name" value="PAS domain"/>
    <property type="match status" value="1"/>
</dbReference>
<dbReference type="SUPFAM" id="SSF141868">
    <property type="entry name" value="EAL domain-like"/>
    <property type="match status" value="1"/>
</dbReference>
<dbReference type="InterPro" id="IPR013767">
    <property type="entry name" value="PAS_fold"/>
</dbReference>
<keyword evidence="2" id="KW-0472">Membrane</keyword>
<name>A0A1I2HD96_9BURK</name>
<dbReference type="PANTHER" id="PTHR44757:SF10">
    <property type="entry name" value="MEMBRANE PROTEIN"/>
    <property type="match status" value="1"/>
</dbReference>
<dbReference type="NCBIfam" id="TIGR00229">
    <property type="entry name" value="sensory_box"/>
    <property type="match status" value="1"/>
</dbReference>
<dbReference type="CDD" id="cd00130">
    <property type="entry name" value="PAS"/>
    <property type="match status" value="1"/>
</dbReference>
<dbReference type="Pfam" id="PF00990">
    <property type="entry name" value="GGDEF"/>
    <property type="match status" value="1"/>
</dbReference>
<dbReference type="CDD" id="cd01948">
    <property type="entry name" value="EAL"/>
    <property type="match status" value="1"/>
</dbReference>
<dbReference type="SMART" id="SM00267">
    <property type="entry name" value="GGDEF"/>
    <property type="match status" value="1"/>
</dbReference>
<feature type="domain" description="PAS" evidence="3">
    <location>
        <begin position="318"/>
        <end position="388"/>
    </location>
</feature>
<accession>A0A1I2HD96</accession>
<dbReference type="PROSITE" id="PS50883">
    <property type="entry name" value="EAL"/>
    <property type="match status" value="1"/>
</dbReference>
<dbReference type="Gene3D" id="3.30.70.270">
    <property type="match status" value="1"/>
</dbReference>
<dbReference type="PANTHER" id="PTHR44757">
    <property type="entry name" value="DIGUANYLATE CYCLASE DGCP"/>
    <property type="match status" value="1"/>
</dbReference>
<keyword evidence="2" id="KW-1133">Transmembrane helix</keyword>
<dbReference type="InterPro" id="IPR001633">
    <property type="entry name" value="EAL_dom"/>
</dbReference>
<protein>
    <submittedName>
        <fullName evidence="6">PAS domain S-box-containing protein/diguanylate cyclase (GGDEF) domain-containing protein</fullName>
    </submittedName>
</protein>
<feature type="domain" description="EAL" evidence="4">
    <location>
        <begin position="632"/>
        <end position="889"/>
    </location>
</feature>
<dbReference type="EMBL" id="FONX01000021">
    <property type="protein sequence ID" value="SFF26907.1"/>
    <property type="molecule type" value="Genomic_DNA"/>
</dbReference>
<dbReference type="Gene3D" id="3.20.20.450">
    <property type="entry name" value="EAL domain"/>
    <property type="match status" value="1"/>
</dbReference>
<dbReference type="Pfam" id="PF00563">
    <property type="entry name" value="EAL"/>
    <property type="match status" value="1"/>
</dbReference>
<dbReference type="AlphaFoldDB" id="A0A1I2HD96"/>
<proteinExistence type="predicted"/>
<evidence type="ECO:0000313" key="6">
    <source>
        <dbReference type="EMBL" id="SFF26907.1"/>
    </source>
</evidence>
<gene>
    <name evidence="6" type="ORF">SAMN04489711_12147</name>
</gene>
<dbReference type="InterPro" id="IPR052155">
    <property type="entry name" value="Biofilm_reg_signaling"/>
</dbReference>
<dbReference type="InterPro" id="IPR029787">
    <property type="entry name" value="Nucleotide_cyclase"/>
</dbReference>
<dbReference type="InterPro" id="IPR000014">
    <property type="entry name" value="PAS"/>
</dbReference>
<feature type="domain" description="GGDEF" evidence="5">
    <location>
        <begin position="490"/>
        <end position="623"/>
    </location>
</feature>